<organism evidence="1 2">
    <name type="scientific">Clostridium puniceum</name>
    <dbReference type="NCBI Taxonomy" id="29367"/>
    <lineage>
        <taxon>Bacteria</taxon>
        <taxon>Bacillati</taxon>
        <taxon>Bacillota</taxon>
        <taxon>Clostridia</taxon>
        <taxon>Eubacteriales</taxon>
        <taxon>Clostridiaceae</taxon>
        <taxon>Clostridium</taxon>
    </lineage>
</organism>
<gene>
    <name evidence="1" type="ORF">CLPUN_38870</name>
</gene>
<accession>A0A1S8TA07</accession>
<keyword evidence="2" id="KW-1185">Reference proteome</keyword>
<protein>
    <recommendedName>
        <fullName evidence="3">Spo0E like sporulation regulatory protein</fullName>
    </recommendedName>
</protein>
<dbReference type="SUPFAM" id="SSF140500">
    <property type="entry name" value="BAS1536-like"/>
    <property type="match status" value="1"/>
</dbReference>
<dbReference type="InterPro" id="IPR037208">
    <property type="entry name" value="Spo0E-like_sf"/>
</dbReference>
<reference evidence="1 2" key="1">
    <citation type="submission" date="2016-05" db="EMBL/GenBank/DDBJ databases">
        <title>Microbial solvent formation.</title>
        <authorList>
            <person name="Poehlein A."/>
            <person name="Montoya Solano J.D."/>
            <person name="Flitsch S."/>
            <person name="Krabben P."/>
            <person name="Duerre P."/>
            <person name="Daniel R."/>
        </authorList>
    </citation>
    <scope>NUCLEOTIDE SEQUENCE [LARGE SCALE GENOMIC DNA]</scope>
    <source>
        <strain evidence="1 2">DSM 2619</strain>
    </source>
</reference>
<proteinExistence type="predicted"/>
<evidence type="ECO:0000313" key="2">
    <source>
        <dbReference type="Proteomes" id="UP000190890"/>
    </source>
</evidence>
<comment type="caution">
    <text evidence="1">The sequence shown here is derived from an EMBL/GenBank/DDBJ whole genome shotgun (WGS) entry which is preliminary data.</text>
</comment>
<dbReference type="AlphaFoldDB" id="A0A1S8TA07"/>
<dbReference type="GO" id="GO:0043937">
    <property type="term" value="P:regulation of sporulation"/>
    <property type="evidence" value="ECO:0007669"/>
    <property type="project" value="InterPro"/>
</dbReference>
<sequence>MNNFKFFRLKYNIRLRKSILNKMLNTLSPNNKFVIIVSQNLDKHIVAYHKKMHAVYRSKLLKH</sequence>
<name>A0A1S8TA07_9CLOT</name>
<dbReference type="Proteomes" id="UP000190890">
    <property type="component" value="Unassembled WGS sequence"/>
</dbReference>
<dbReference type="EMBL" id="LZZM01000199">
    <property type="protein sequence ID" value="OOM74434.1"/>
    <property type="molecule type" value="Genomic_DNA"/>
</dbReference>
<evidence type="ECO:0008006" key="3">
    <source>
        <dbReference type="Google" id="ProtNLM"/>
    </source>
</evidence>
<evidence type="ECO:0000313" key="1">
    <source>
        <dbReference type="EMBL" id="OOM74434.1"/>
    </source>
</evidence>